<dbReference type="EMBL" id="JAGMUU010000004">
    <property type="protein sequence ID" value="KAH7154840.1"/>
    <property type="molecule type" value="Genomic_DNA"/>
</dbReference>
<protein>
    <submittedName>
        <fullName evidence="1">Uncharacterized protein</fullName>
    </submittedName>
</protein>
<evidence type="ECO:0000313" key="1">
    <source>
        <dbReference type="EMBL" id="KAH7154840.1"/>
    </source>
</evidence>
<sequence length="104" mass="11589">MRDQWYSRCRAVKGGSLWLVSSLARTGATCSEVREGGSSFRLLEAQSTRCSRRHVGAPATEPSTIPRHDMCCIDEGINQSVFNLCDFVHFSYSFPSSPKSLRTI</sequence>
<accession>A0A9P9F4W8</accession>
<proteinExistence type="predicted"/>
<evidence type="ECO:0000313" key="2">
    <source>
        <dbReference type="Proteomes" id="UP000717696"/>
    </source>
</evidence>
<dbReference type="AlphaFoldDB" id="A0A9P9F4W8"/>
<organism evidence="1 2">
    <name type="scientific">Dactylonectria estremocensis</name>
    <dbReference type="NCBI Taxonomy" id="1079267"/>
    <lineage>
        <taxon>Eukaryota</taxon>
        <taxon>Fungi</taxon>
        <taxon>Dikarya</taxon>
        <taxon>Ascomycota</taxon>
        <taxon>Pezizomycotina</taxon>
        <taxon>Sordariomycetes</taxon>
        <taxon>Hypocreomycetidae</taxon>
        <taxon>Hypocreales</taxon>
        <taxon>Nectriaceae</taxon>
        <taxon>Dactylonectria</taxon>
    </lineage>
</organism>
<gene>
    <name evidence="1" type="ORF">B0J13DRAFT_544150</name>
</gene>
<keyword evidence="2" id="KW-1185">Reference proteome</keyword>
<reference evidence="1" key="1">
    <citation type="journal article" date="2021" name="Nat. Commun.">
        <title>Genetic determinants of endophytism in the Arabidopsis root mycobiome.</title>
        <authorList>
            <person name="Mesny F."/>
            <person name="Miyauchi S."/>
            <person name="Thiergart T."/>
            <person name="Pickel B."/>
            <person name="Atanasova L."/>
            <person name="Karlsson M."/>
            <person name="Huettel B."/>
            <person name="Barry K.W."/>
            <person name="Haridas S."/>
            <person name="Chen C."/>
            <person name="Bauer D."/>
            <person name="Andreopoulos W."/>
            <person name="Pangilinan J."/>
            <person name="LaButti K."/>
            <person name="Riley R."/>
            <person name="Lipzen A."/>
            <person name="Clum A."/>
            <person name="Drula E."/>
            <person name="Henrissat B."/>
            <person name="Kohler A."/>
            <person name="Grigoriev I.V."/>
            <person name="Martin F.M."/>
            <person name="Hacquard S."/>
        </authorList>
    </citation>
    <scope>NUCLEOTIDE SEQUENCE</scope>
    <source>
        <strain evidence="1">MPI-CAGE-AT-0021</strain>
    </source>
</reference>
<name>A0A9P9F4W8_9HYPO</name>
<comment type="caution">
    <text evidence="1">The sequence shown here is derived from an EMBL/GenBank/DDBJ whole genome shotgun (WGS) entry which is preliminary data.</text>
</comment>
<dbReference type="Proteomes" id="UP000717696">
    <property type="component" value="Unassembled WGS sequence"/>
</dbReference>